<evidence type="ECO:0000313" key="7">
    <source>
        <dbReference type="EMBL" id="VDP01189.1"/>
    </source>
</evidence>
<dbReference type="AlphaFoldDB" id="A0A183IIK6"/>
<reference evidence="7 8" key="2">
    <citation type="submission" date="2018-11" db="EMBL/GenBank/DDBJ databases">
        <authorList>
            <consortium name="Pathogen Informatics"/>
        </authorList>
    </citation>
    <scope>NUCLEOTIDE SEQUENCE [LARGE SCALE GENOMIC DNA]</scope>
</reference>
<dbReference type="GO" id="GO:0003747">
    <property type="term" value="F:translation release factor activity"/>
    <property type="evidence" value="ECO:0007669"/>
    <property type="project" value="InterPro"/>
</dbReference>
<feature type="coiled-coil region" evidence="5">
    <location>
        <begin position="107"/>
        <end position="137"/>
    </location>
</feature>
<feature type="domain" description="Prokaryotic-type class I peptide chain release factors" evidence="6">
    <location>
        <begin position="33"/>
        <end position="137"/>
    </location>
</feature>
<keyword evidence="5" id="KW-0175">Coiled coil</keyword>
<keyword evidence="8" id="KW-1185">Reference proteome</keyword>
<dbReference type="Proteomes" id="UP000270296">
    <property type="component" value="Unassembled WGS sequence"/>
</dbReference>
<dbReference type="Pfam" id="PF00472">
    <property type="entry name" value="RF-1"/>
    <property type="match status" value="1"/>
</dbReference>
<dbReference type="PANTHER" id="PTHR46203">
    <property type="entry name" value="PROBABLE PEPTIDE CHAIN RELEASE FACTOR C12ORF65"/>
    <property type="match status" value="1"/>
</dbReference>
<proteinExistence type="inferred from homology"/>
<dbReference type="EMBL" id="UZAM01007753">
    <property type="protein sequence ID" value="VDP01189.1"/>
    <property type="molecule type" value="Genomic_DNA"/>
</dbReference>
<protein>
    <submittedName>
        <fullName evidence="9">RF_PROK_I domain-containing protein</fullName>
    </submittedName>
</protein>
<dbReference type="WBParaSite" id="SBAD_0000361001-mRNA-1">
    <property type="protein sequence ID" value="SBAD_0000361001-mRNA-1"/>
    <property type="gene ID" value="SBAD_0000361001"/>
</dbReference>
<dbReference type="InterPro" id="IPR045853">
    <property type="entry name" value="Pep_chain_release_fac_I_sf"/>
</dbReference>
<evidence type="ECO:0000256" key="4">
    <source>
        <dbReference type="ARBA" id="ARBA00023128"/>
    </source>
</evidence>
<organism evidence="9">
    <name type="scientific">Soboliphyme baturini</name>
    <dbReference type="NCBI Taxonomy" id="241478"/>
    <lineage>
        <taxon>Eukaryota</taxon>
        <taxon>Metazoa</taxon>
        <taxon>Ecdysozoa</taxon>
        <taxon>Nematoda</taxon>
        <taxon>Enoplea</taxon>
        <taxon>Dorylaimia</taxon>
        <taxon>Dioctophymatida</taxon>
        <taxon>Dioctophymatoidea</taxon>
        <taxon>Soboliphymatidae</taxon>
        <taxon>Soboliphyme</taxon>
    </lineage>
</organism>
<accession>A0A183IIK6</accession>
<name>A0A183IIK6_9BILA</name>
<dbReference type="InterPro" id="IPR052405">
    <property type="entry name" value="Mito_Transl_Release_Factor"/>
</dbReference>
<evidence type="ECO:0000313" key="8">
    <source>
        <dbReference type="Proteomes" id="UP000270296"/>
    </source>
</evidence>
<keyword evidence="3" id="KW-0809">Transit peptide</keyword>
<keyword evidence="4" id="KW-0496">Mitochondrion</keyword>
<dbReference type="Gene3D" id="3.30.160.20">
    <property type="match status" value="1"/>
</dbReference>
<evidence type="ECO:0000256" key="2">
    <source>
        <dbReference type="ARBA" id="ARBA00010835"/>
    </source>
</evidence>
<comment type="similarity">
    <text evidence="2">Belongs to the prokaryotic/mitochondrial release factor family.</text>
</comment>
<comment type="subcellular location">
    <subcellularLocation>
        <location evidence="1">Mitochondrion</location>
    </subcellularLocation>
</comment>
<reference evidence="9" key="1">
    <citation type="submission" date="2016-06" db="UniProtKB">
        <authorList>
            <consortium name="WormBaseParasite"/>
        </authorList>
    </citation>
    <scope>IDENTIFICATION</scope>
</reference>
<evidence type="ECO:0000256" key="3">
    <source>
        <dbReference type="ARBA" id="ARBA00022946"/>
    </source>
</evidence>
<evidence type="ECO:0000259" key="6">
    <source>
        <dbReference type="Pfam" id="PF00472"/>
    </source>
</evidence>
<sequence length="150" mass="17260">MNSYRKTSTIVKCLKIPYLAKACISRKNYQFPEVAERDLEEQFVSGSGPGGQKVNTSQNCVVLKHLPTGIVVKVHESRNLEANRKIARHRLTERLDHHFNGDQCFAAIKKKEQLQKLLKAKAKAEKIREKRAAFKESVKLWQLKEESDEQ</sequence>
<evidence type="ECO:0000256" key="5">
    <source>
        <dbReference type="SAM" id="Coils"/>
    </source>
</evidence>
<dbReference type="GO" id="GO:0005739">
    <property type="term" value="C:mitochondrion"/>
    <property type="evidence" value="ECO:0007669"/>
    <property type="project" value="UniProtKB-SubCell"/>
</dbReference>
<evidence type="ECO:0000256" key="1">
    <source>
        <dbReference type="ARBA" id="ARBA00004173"/>
    </source>
</evidence>
<dbReference type="PANTHER" id="PTHR46203:SF1">
    <property type="entry name" value="MITOCHONDRIAL TRANSLATION RELEASE FACTOR IN RESCUE"/>
    <property type="match status" value="1"/>
</dbReference>
<evidence type="ECO:0000313" key="9">
    <source>
        <dbReference type="WBParaSite" id="SBAD_0000361001-mRNA-1"/>
    </source>
</evidence>
<dbReference type="InterPro" id="IPR000352">
    <property type="entry name" value="Pep_chain_release_fac_I"/>
</dbReference>
<dbReference type="OrthoDB" id="277888at2759"/>
<dbReference type="SUPFAM" id="SSF75620">
    <property type="entry name" value="Release factor"/>
    <property type="match status" value="1"/>
</dbReference>
<gene>
    <name evidence="7" type="ORF">SBAD_LOCUS3451</name>
</gene>